<dbReference type="AlphaFoldDB" id="A0A1G2MZN5"/>
<evidence type="ECO:0000313" key="4">
    <source>
        <dbReference type="Proteomes" id="UP000178089"/>
    </source>
</evidence>
<dbReference type="STRING" id="1802315.A3F51_01515"/>
<accession>A0A1G2MZN5</accession>
<reference evidence="3 4" key="1">
    <citation type="journal article" date="2016" name="Nat. Commun.">
        <title>Thousands of microbial genomes shed light on interconnected biogeochemical processes in an aquifer system.</title>
        <authorList>
            <person name="Anantharaman K."/>
            <person name="Brown C.T."/>
            <person name="Hug L.A."/>
            <person name="Sharon I."/>
            <person name="Castelle C.J."/>
            <person name="Probst A.J."/>
            <person name="Thomas B.C."/>
            <person name="Singh A."/>
            <person name="Wilkins M.J."/>
            <person name="Karaoz U."/>
            <person name="Brodie E.L."/>
            <person name="Williams K.H."/>
            <person name="Hubbard S.S."/>
            <person name="Banfield J.F."/>
        </authorList>
    </citation>
    <scope>NUCLEOTIDE SEQUENCE [LARGE SCALE GENOMIC DNA]</scope>
</reference>
<feature type="transmembrane region" description="Helical" evidence="2">
    <location>
        <begin position="12"/>
        <end position="34"/>
    </location>
</feature>
<keyword evidence="2" id="KW-0812">Transmembrane</keyword>
<dbReference type="Pfam" id="PF14584">
    <property type="entry name" value="DUF4446"/>
    <property type="match status" value="1"/>
</dbReference>
<sequence>MAYLTSLFDNPLLLGFIILAIATLILLGLVIWMYMKLRRFLVSVDAHNISDSLSHVSNNLSELQTFRSEMEKYLLGVEKRLRKSVQSVHTVRFNPFKGTGGGGNQSFATTLINEEGDGVIISSLYSRDHVSIFSKPVKNHNSEYELSEEERESLNKAKGGLR</sequence>
<evidence type="ECO:0000313" key="3">
    <source>
        <dbReference type="EMBL" id="OHA29273.1"/>
    </source>
</evidence>
<dbReference type="Proteomes" id="UP000178089">
    <property type="component" value="Unassembled WGS sequence"/>
</dbReference>
<keyword evidence="2" id="KW-0472">Membrane</keyword>
<organism evidence="3 4">
    <name type="scientific">Candidatus Taylorbacteria bacterium RIFCSPHIGHO2_12_FULL_45_16</name>
    <dbReference type="NCBI Taxonomy" id="1802315"/>
    <lineage>
        <taxon>Bacteria</taxon>
        <taxon>Candidatus Tayloriibacteriota</taxon>
    </lineage>
</organism>
<dbReference type="InterPro" id="IPR027981">
    <property type="entry name" value="DUF4446"/>
</dbReference>
<comment type="caution">
    <text evidence="3">The sequence shown here is derived from an EMBL/GenBank/DDBJ whole genome shotgun (WGS) entry which is preliminary data.</text>
</comment>
<keyword evidence="2" id="KW-1133">Transmembrane helix</keyword>
<feature type="region of interest" description="Disordered" evidence="1">
    <location>
        <begin position="141"/>
        <end position="162"/>
    </location>
</feature>
<protein>
    <recommendedName>
        <fullName evidence="5">DUF4446 domain-containing protein</fullName>
    </recommendedName>
</protein>
<evidence type="ECO:0008006" key="5">
    <source>
        <dbReference type="Google" id="ProtNLM"/>
    </source>
</evidence>
<gene>
    <name evidence="3" type="ORF">A3F51_01515</name>
</gene>
<evidence type="ECO:0000256" key="2">
    <source>
        <dbReference type="SAM" id="Phobius"/>
    </source>
</evidence>
<dbReference type="EMBL" id="MHRT01000005">
    <property type="protein sequence ID" value="OHA29273.1"/>
    <property type="molecule type" value="Genomic_DNA"/>
</dbReference>
<name>A0A1G2MZN5_9BACT</name>
<evidence type="ECO:0000256" key="1">
    <source>
        <dbReference type="SAM" id="MobiDB-lite"/>
    </source>
</evidence>
<proteinExistence type="predicted"/>